<dbReference type="RefSeq" id="WP_005009956.1">
    <property type="nucleotide sequence ID" value="NZ_KB849727.1"/>
</dbReference>
<reference evidence="1 2" key="1">
    <citation type="submission" date="2013-02" db="EMBL/GenBank/DDBJ databases">
        <title>The Genome Sequence of Acinetobacter bouvetii CIP 107468.</title>
        <authorList>
            <consortium name="The Broad Institute Genome Sequencing Platform"/>
            <consortium name="The Broad Institute Genome Sequencing Center for Infectious Disease"/>
            <person name="Cerqueira G."/>
            <person name="Feldgarden M."/>
            <person name="Courvalin P."/>
            <person name="Perichon B."/>
            <person name="Grillot-Courvalin C."/>
            <person name="Clermont D."/>
            <person name="Rocha E."/>
            <person name="Yoon E.-J."/>
            <person name="Nemec A."/>
            <person name="Walker B."/>
            <person name="Young S.K."/>
            <person name="Zeng Q."/>
            <person name="Gargeya S."/>
            <person name="Fitzgerald M."/>
            <person name="Haas B."/>
            <person name="Abouelleil A."/>
            <person name="Alvarado L."/>
            <person name="Arachchi H.M."/>
            <person name="Berlin A.M."/>
            <person name="Chapman S.B."/>
            <person name="Dewar J."/>
            <person name="Goldberg J."/>
            <person name="Griggs A."/>
            <person name="Gujja S."/>
            <person name="Hansen M."/>
            <person name="Howarth C."/>
            <person name="Imamovic A."/>
            <person name="Larimer J."/>
            <person name="McCowan C."/>
            <person name="Murphy C."/>
            <person name="Neiman D."/>
            <person name="Pearson M."/>
            <person name="Priest M."/>
            <person name="Roberts A."/>
            <person name="Saif S."/>
            <person name="Shea T."/>
            <person name="Sisk P."/>
            <person name="Sykes S."/>
            <person name="Wortman J."/>
            <person name="Nusbaum C."/>
            <person name="Birren B."/>
        </authorList>
    </citation>
    <scope>NUCLEOTIDE SEQUENCE [LARGE SCALE GENOMIC DNA]</scope>
    <source>
        <strain evidence="1 2">CIP 107468</strain>
    </source>
</reference>
<evidence type="ECO:0000313" key="2">
    <source>
        <dbReference type="Proteomes" id="UP000018460"/>
    </source>
</evidence>
<organism evidence="1 2">
    <name type="scientific">Acinetobacter bouvetii DSM 14964 = CIP 107468</name>
    <dbReference type="NCBI Taxonomy" id="1120925"/>
    <lineage>
        <taxon>Bacteria</taxon>
        <taxon>Pseudomonadati</taxon>
        <taxon>Pseudomonadota</taxon>
        <taxon>Gammaproteobacteria</taxon>
        <taxon>Moraxellales</taxon>
        <taxon>Moraxellaceae</taxon>
        <taxon>Acinetobacter</taxon>
    </lineage>
</organism>
<gene>
    <name evidence="1" type="ORF">F941_01624</name>
</gene>
<dbReference type="PATRIC" id="fig|1120925.3.peg.1716"/>
<dbReference type="EMBL" id="APQD01000012">
    <property type="protein sequence ID" value="ENV82858.1"/>
    <property type="molecule type" value="Genomic_DNA"/>
</dbReference>
<protein>
    <recommendedName>
        <fullName evidence="3">DUF4747 domain-containing protein</fullName>
    </recommendedName>
</protein>
<dbReference type="Proteomes" id="UP000018460">
    <property type="component" value="Unassembled WGS sequence"/>
</dbReference>
<evidence type="ECO:0008006" key="3">
    <source>
        <dbReference type="Google" id="ProtNLM"/>
    </source>
</evidence>
<evidence type="ECO:0000313" key="1">
    <source>
        <dbReference type="EMBL" id="ENV82858.1"/>
    </source>
</evidence>
<dbReference type="AlphaFoldDB" id="N9DQT6"/>
<comment type="caution">
    <text evidence="1">The sequence shown here is derived from an EMBL/GenBank/DDBJ whole genome shotgun (WGS) entry which is preliminary data.</text>
</comment>
<dbReference type="eggNOG" id="ENOG5032TZ0">
    <property type="taxonomic scope" value="Bacteria"/>
</dbReference>
<proteinExistence type="predicted"/>
<dbReference type="InterPro" id="IPR031832">
    <property type="entry name" value="DUF4747"/>
</dbReference>
<name>N9DQT6_9GAMM</name>
<accession>N9DQT6</accession>
<keyword evidence="2" id="KW-1185">Reference proteome</keyword>
<dbReference type="Pfam" id="PF15931">
    <property type="entry name" value="DUF4747"/>
    <property type="match status" value="1"/>
</dbReference>
<sequence length="306" mass="35889">MGVISDSKVKTYTFVAFNLRLHPHENKDIYRNFFNFLQKSQLFSHTGYKYNVIGVDKQKFESYDESHEIFLGRFIRYTNIYDAKWYNTEKDEVELKEDLKDLIQVPNHLKLDGTIFDFIFLLEPHILIVQIDNDETATTANTINKYFNKIFKNEEFIKKFKEGEITPICQSKDVQILLDNPRLKFIEFIIRRPNADLFADLIEAEVLADMEESNSEEYRFQMEAQNGKFLKLSERSKEIGEISADNGEINALEVPNDSSRYKKISTRGIPLQEPITLPTALTTKEKWKNILLRLKPKIKKLSQITP</sequence>